<keyword evidence="10" id="KW-0902">Two-component regulatory system</keyword>
<dbReference type="Gene3D" id="3.30.565.10">
    <property type="entry name" value="Histidine kinase-like ATPase, C-terminal domain"/>
    <property type="match status" value="1"/>
</dbReference>
<sequence>MKSIKAPLHQSRTKASQWSITRVMQVSFLALVIVPIFLTGMLSYQSYKSILVEQSIEQSLQTLQQVSIGIDREASQIMNTAESIYQDVQLLQAAGKVAQMPNAEAASGVEQQRVREMIQNYYHYTDDMISVIFFYQGGGAFSSNADTRYSEKLLRTSIMYNKALAQKDQVLFFGLRSNDMPGVGGKYLNTAAVALPPSAQEQTGVELIYFIYRDTLFHHLFDTDSDEHGTFILVDQEYRVIAANREAYIQSWWDQPTYLYRTMLSGSGEYQETIEDGKSFITFHTAPESGFKVIHMIPYAVLMAPLQKVFQLTVVIIGTVMVLFLLVSWYLARMMTRPVKDLVKEMVKMRRGHLQSDYEPSGPTEVYILGARFKLMLSEIDQLMKDKEVQERAKAMAELRALQSQINPHFLLNTLNTIKLMAVIGKVPNIRDMTDAFIRLLSSTFNRGGSLHRVKDEVDYLEKYFYIMSFRYGNYDLIWEIDEQLKETYMLKLLIQPIVENAIVHGLQYQEGSGVLRIQAKREQQTMVFVIEDNGVGISQEETRELLVNKETENFSGIGVHNVHQRIRLHYGEPFGLEIQSMEGKGTRVTINLPVLEENKWDGEEL</sequence>
<keyword evidence="5" id="KW-0597">Phosphoprotein</keyword>
<keyword evidence="7" id="KW-0547">Nucleotide-binding</keyword>
<dbReference type="SUPFAM" id="SSF55874">
    <property type="entry name" value="ATPase domain of HSP90 chaperone/DNA topoisomerase II/histidine kinase"/>
    <property type="match status" value="1"/>
</dbReference>
<dbReference type="InterPro" id="IPR050640">
    <property type="entry name" value="Bact_2-comp_sensor_kinase"/>
</dbReference>
<dbReference type="PROSITE" id="PS50109">
    <property type="entry name" value="HIS_KIN"/>
    <property type="match status" value="1"/>
</dbReference>
<dbReference type="InterPro" id="IPR005467">
    <property type="entry name" value="His_kinase_dom"/>
</dbReference>
<proteinExistence type="predicted"/>
<evidence type="ECO:0000256" key="2">
    <source>
        <dbReference type="ARBA" id="ARBA00004651"/>
    </source>
</evidence>
<dbReference type="Pfam" id="PF02518">
    <property type="entry name" value="HATPase_c"/>
    <property type="match status" value="1"/>
</dbReference>
<evidence type="ECO:0000259" key="14">
    <source>
        <dbReference type="PROSITE" id="PS50885"/>
    </source>
</evidence>
<keyword evidence="8 15" id="KW-0418">Kinase</keyword>
<evidence type="ECO:0000256" key="8">
    <source>
        <dbReference type="ARBA" id="ARBA00022777"/>
    </source>
</evidence>
<evidence type="ECO:0000256" key="12">
    <source>
        <dbReference type="SAM" id="Phobius"/>
    </source>
</evidence>
<dbReference type="EC" id="2.7.13.3" evidence="3"/>
<dbReference type="GO" id="GO:0004673">
    <property type="term" value="F:protein histidine kinase activity"/>
    <property type="evidence" value="ECO:0007669"/>
    <property type="project" value="UniProtKB-EC"/>
</dbReference>
<dbReference type="InterPro" id="IPR036890">
    <property type="entry name" value="HATPase_C_sf"/>
</dbReference>
<dbReference type="SMART" id="SM00387">
    <property type="entry name" value="HATPase_c"/>
    <property type="match status" value="1"/>
</dbReference>
<dbReference type="Pfam" id="PF00672">
    <property type="entry name" value="HAMP"/>
    <property type="match status" value="1"/>
</dbReference>
<evidence type="ECO:0000313" key="16">
    <source>
        <dbReference type="Proteomes" id="UP001597497"/>
    </source>
</evidence>
<dbReference type="InterPro" id="IPR003594">
    <property type="entry name" value="HATPase_dom"/>
</dbReference>
<keyword evidence="4" id="KW-1003">Cell membrane</keyword>
<dbReference type="InterPro" id="IPR003660">
    <property type="entry name" value="HAMP_dom"/>
</dbReference>
<evidence type="ECO:0000256" key="9">
    <source>
        <dbReference type="ARBA" id="ARBA00022840"/>
    </source>
</evidence>
<dbReference type="InterPro" id="IPR004358">
    <property type="entry name" value="Sig_transdc_His_kin-like_C"/>
</dbReference>
<dbReference type="Proteomes" id="UP001597497">
    <property type="component" value="Unassembled WGS sequence"/>
</dbReference>
<comment type="subcellular location">
    <subcellularLocation>
        <location evidence="2">Cell membrane</location>
        <topology evidence="2">Multi-pass membrane protein</topology>
    </subcellularLocation>
</comment>
<organism evidence="15 16">
    <name type="scientific">Marinicrinis sediminis</name>
    <dbReference type="NCBI Taxonomy" id="1652465"/>
    <lineage>
        <taxon>Bacteria</taxon>
        <taxon>Bacillati</taxon>
        <taxon>Bacillota</taxon>
        <taxon>Bacilli</taxon>
        <taxon>Bacillales</taxon>
        <taxon>Paenibacillaceae</taxon>
    </lineage>
</organism>
<dbReference type="SMART" id="SM00304">
    <property type="entry name" value="HAMP"/>
    <property type="match status" value="1"/>
</dbReference>
<comment type="catalytic activity">
    <reaction evidence="1">
        <text>ATP + protein L-histidine = ADP + protein N-phospho-L-histidine.</text>
        <dbReference type="EC" id="2.7.13.3"/>
    </reaction>
</comment>
<dbReference type="Pfam" id="PF06580">
    <property type="entry name" value="His_kinase"/>
    <property type="match status" value="1"/>
</dbReference>
<feature type="transmembrane region" description="Helical" evidence="12">
    <location>
        <begin position="20"/>
        <end position="44"/>
    </location>
</feature>
<feature type="transmembrane region" description="Helical" evidence="12">
    <location>
        <begin position="309"/>
        <end position="332"/>
    </location>
</feature>
<keyword evidence="12" id="KW-1133">Transmembrane helix</keyword>
<dbReference type="InterPro" id="IPR010559">
    <property type="entry name" value="Sig_transdc_His_kin_internal"/>
</dbReference>
<dbReference type="RefSeq" id="WP_379929787.1">
    <property type="nucleotide sequence ID" value="NZ_JBHUMM010000032.1"/>
</dbReference>
<protein>
    <recommendedName>
        <fullName evidence="3">histidine kinase</fullName>
        <ecNumber evidence="3">2.7.13.3</ecNumber>
    </recommendedName>
</protein>
<accession>A0ABW5RB85</accession>
<evidence type="ECO:0000256" key="6">
    <source>
        <dbReference type="ARBA" id="ARBA00022679"/>
    </source>
</evidence>
<feature type="domain" description="HAMP" evidence="14">
    <location>
        <begin position="333"/>
        <end position="385"/>
    </location>
</feature>
<evidence type="ECO:0000256" key="3">
    <source>
        <dbReference type="ARBA" id="ARBA00012438"/>
    </source>
</evidence>
<evidence type="ECO:0000256" key="4">
    <source>
        <dbReference type="ARBA" id="ARBA00022475"/>
    </source>
</evidence>
<reference evidence="16" key="1">
    <citation type="journal article" date="2019" name="Int. J. Syst. Evol. Microbiol.">
        <title>The Global Catalogue of Microorganisms (GCM) 10K type strain sequencing project: providing services to taxonomists for standard genome sequencing and annotation.</title>
        <authorList>
            <consortium name="The Broad Institute Genomics Platform"/>
            <consortium name="The Broad Institute Genome Sequencing Center for Infectious Disease"/>
            <person name="Wu L."/>
            <person name="Ma J."/>
        </authorList>
    </citation>
    <scope>NUCLEOTIDE SEQUENCE [LARGE SCALE GENOMIC DNA]</scope>
    <source>
        <strain evidence="16">KCTC 33676</strain>
    </source>
</reference>
<keyword evidence="11 12" id="KW-0472">Membrane</keyword>
<dbReference type="PANTHER" id="PTHR34220">
    <property type="entry name" value="SENSOR HISTIDINE KINASE YPDA"/>
    <property type="match status" value="1"/>
</dbReference>
<keyword evidence="9" id="KW-0067">ATP-binding</keyword>
<keyword evidence="12" id="KW-0812">Transmembrane</keyword>
<keyword evidence="16" id="KW-1185">Reference proteome</keyword>
<evidence type="ECO:0000256" key="5">
    <source>
        <dbReference type="ARBA" id="ARBA00022553"/>
    </source>
</evidence>
<evidence type="ECO:0000313" key="15">
    <source>
        <dbReference type="EMBL" id="MFD2672247.1"/>
    </source>
</evidence>
<dbReference type="EMBL" id="JBHUMM010000032">
    <property type="protein sequence ID" value="MFD2672247.1"/>
    <property type="molecule type" value="Genomic_DNA"/>
</dbReference>
<evidence type="ECO:0000256" key="7">
    <source>
        <dbReference type="ARBA" id="ARBA00022741"/>
    </source>
</evidence>
<evidence type="ECO:0000259" key="13">
    <source>
        <dbReference type="PROSITE" id="PS50109"/>
    </source>
</evidence>
<keyword evidence="6 15" id="KW-0808">Transferase</keyword>
<dbReference type="Gene3D" id="6.10.340.10">
    <property type="match status" value="1"/>
</dbReference>
<comment type="caution">
    <text evidence="15">The sequence shown here is derived from an EMBL/GenBank/DDBJ whole genome shotgun (WGS) entry which is preliminary data.</text>
</comment>
<dbReference type="PROSITE" id="PS50885">
    <property type="entry name" value="HAMP"/>
    <property type="match status" value="1"/>
</dbReference>
<feature type="domain" description="Histidine kinase" evidence="13">
    <location>
        <begin position="495"/>
        <end position="597"/>
    </location>
</feature>
<gene>
    <name evidence="15" type="ORF">ACFSUC_11690</name>
</gene>
<name>A0ABW5RB85_9BACL</name>
<evidence type="ECO:0000256" key="1">
    <source>
        <dbReference type="ARBA" id="ARBA00000085"/>
    </source>
</evidence>
<dbReference type="PRINTS" id="PR00344">
    <property type="entry name" value="BCTRLSENSOR"/>
</dbReference>
<evidence type="ECO:0000256" key="11">
    <source>
        <dbReference type="ARBA" id="ARBA00023136"/>
    </source>
</evidence>
<dbReference type="PANTHER" id="PTHR34220:SF7">
    <property type="entry name" value="SENSOR HISTIDINE KINASE YPDA"/>
    <property type="match status" value="1"/>
</dbReference>
<evidence type="ECO:0000256" key="10">
    <source>
        <dbReference type="ARBA" id="ARBA00023012"/>
    </source>
</evidence>